<dbReference type="SUPFAM" id="SSF52833">
    <property type="entry name" value="Thioredoxin-like"/>
    <property type="match status" value="1"/>
</dbReference>
<protein>
    <submittedName>
        <fullName evidence="1">NADP-reducing hydrogenase subunit HndB</fullName>
        <ecNumber evidence="1">1.12.1.3</ecNumber>
    </submittedName>
</protein>
<gene>
    <name evidence="1" type="primary">hndB_2</name>
    <name evidence="1" type="ORF">ABG79_00632</name>
</gene>
<dbReference type="GO" id="GO:0050583">
    <property type="term" value="F:hydrogen dehydrogenase (NADP+) activity"/>
    <property type="evidence" value="ECO:0007669"/>
    <property type="project" value="UniProtKB-EC"/>
</dbReference>
<dbReference type="RefSeq" id="WP_057977008.1">
    <property type="nucleotide sequence ID" value="NZ_LKHP01000002.1"/>
</dbReference>
<evidence type="ECO:0000313" key="1">
    <source>
        <dbReference type="EMBL" id="KRQ87827.1"/>
    </source>
</evidence>
<dbReference type="OrthoDB" id="9800692at2"/>
<dbReference type="EMBL" id="LKHP01000002">
    <property type="protein sequence ID" value="KRQ87827.1"/>
    <property type="molecule type" value="Genomic_DNA"/>
</dbReference>
<dbReference type="Gene3D" id="3.40.30.10">
    <property type="entry name" value="Glutaredoxin"/>
    <property type="match status" value="1"/>
</dbReference>
<dbReference type="EC" id="1.12.1.3" evidence="1"/>
<dbReference type="Proteomes" id="UP000052015">
    <property type="component" value="Unassembled WGS sequence"/>
</dbReference>
<keyword evidence="1" id="KW-0560">Oxidoreductase</keyword>
<sequence>MIKSLEELKQIRDKYKDVLQNREAEENKIRILVGMATCGIAAGARDTINAIVEEVRNQNLDNAIVVQTGCMGFCYAEPTVEVRFPGQSPILYGKIDAEKGREIVRRHVKGGEVIREWVLRG</sequence>
<evidence type="ECO:0000313" key="2">
    <source>
        <dbReference type="Proteomes" id="UP000052015"/>
    </source>
</evidence>
<accession>A0A0R3JWB8</accession>
<name>A0A0R3JWB8_CALMK</name>
<dbReference type="STRING" id="908809.ABG79_00632"/>
<keyword evidence="2" id="KW-1185">Reference proteome</keyword>
<reference evidence="1 2" key="1">
    <citation type="submission" date="2015-09" db="EMBL/GenBank/DDBJ databases">
        <title>Draft genome sequence of a Caloramator mitchellensis, a moderate thermophile from the Great Artesian Basin of Australia.</title>
        <authorList>
            <person name="Patel B.K."/>
        </authorList>
    </citation>
    <scope>NUCLEOTIDE SEQUENCE [LARGE SCALE GENOMIC DNA]</scope>
    <source>
        <strain evidence="1 2">VF08</strain>
    </source>
</reference>
<dbReference type="InterPro" id="IPR036249">
    <property type="entry name" value="Thioredoxin-like_sf"/>
</dbReference>
<dbReference type="AlphaFoldDB" id="A0A0R3JWB8"/>
<comment type="caution">
    <text evidence="1">The sequence shown here is derived from an EMBL/GenBank/DDBJ whole genome shotgun (WGS) entry which is preliminary data.</text>
</comment>
<proteinExistence type="predicted"/>
<organism evidence="1 2">
    <name type="scientific">Caloramator mitchellensis</name>
    <dbReference type="NCBI Taxonomy" id="908809"/>
    <lineage>
        <taxon>Bacteria</taxon>
        <taxon>Bacillati</taxon>
        <taxon>Bacillota</taxon>
        <taxon>Clostridia</taxon>
        <taxon>Eubacteriales</taxon>
        <taxon>Clostridiaceae</taxon>
        <taxon>Caloramator</taxon>
    </lineage>
</organism>
<dbReference type="CDD" id="cd02980">
    <property type="entry name" value="TRX_Fd_family"/>
    <property type="match status" value="1"/>
</dbReference>